<evidence type="ECO:0000313" key="10">
    <source>
        <dbReference type="Proteomes" id="UP000564644"/>
    </source>
</evidence>
<dbReference type="InterPro" id="IPR035906">
    <property type="entry name" value="MetI-like_sf"/>
</dbReference>
<feature type="transmembrane region" description="Helical" evidence="7">
    <location>
        <begin position="256"/>
        <end position="276"/>
    </location>
</feature>
<dbReference type="PANTHER" id="PTHR43744">
    <property type="entry name" value="ABC TRANSPORTER PERMEASE PROTEIN MG189-RELATED-RELATED"/>
    <property type="match status" value="1"/>
</dbReference>
<feature type="transmembrane region" description="Helical" evidence="7">
    <location>
        <begin position="76"/>
        <end position="100"/>
    </location>
</feature>
<protein>
    <submittedName>
        <fullName evidence="9">Carbohydrate ABC transporter permease</fullName>
    </submittedName>
</protein>
<evidence type="ECO:0000256" key="2">
    <source>
        <dbReference type="ARBA" id="ARBA00022448"/>
    </source>
</evidence>
<proteinExistence type="inferred from homology"/>
<dbReference type="Proteomes" id="UP000564644">
    <property type="component" value="Unassembled WGS sequence"/>
</dbReference>
<evidence type="ECO:0000256" key="1">
    <source>
        <dbReference type="ARBA" id="ARBA00004651"/>
    </source>
</evidence>
<organism evidence="9 10">
    <name type="scientific">Cohnella zeiphila</name>
    <dbReference type="NCBI Taxonomy" id="2761120"/>
    <lineage>
        <taxon>Bacteria</taxon>
        <taxon>Bacillati</taxon>
        <taxon>Bacillota</taxon>
        <taxon>Bacilli</taxon>
        <taxon>Bacillales</taxon>
        <taxon>Paenibacillaceae</taxon>
        <taxon>Cohnella</taxon>
    </lineage>
</organism>
<accession>A0A7X0VXI3</accession>
<evidence type="ECO:0000256" key="4">
    <source>
        <dbReference type="ARBA" id="ARBA00022692"/>
    </source>
</evidence>
<feature type="transmembrane region" description="Helical" evidence="7">
    <location>
        <begin position="185"/>
        <end position="207"/>
    </location>
</feature>
<keyword evidence="3" id="KW-1003">Cell membrane</keyword>
<evidence type="ECO:0000256" key="3">
    <source>
        <dbReference type="ARBA" id="ARBA00022475"/>
    </source>
</evidence>
<keyword evidence="6 7" id="KW-0472">Membrane</keyword>
<comment type="similarity">
    <text evidence="7">Belongs to the binding-protein-dependent transport system permease family.</text>
</comment>
<evidence type="ECO:0000256" key="6">
    <source>
        <dbReference type="ARBA" id="ARBA00023136"/>
    </source>
</evidence>
<feature type="domain" description="ABC transmembrane type-1" evidence="8">
    <location>
        <begin position="77"/>
        <end position="275"/>
    </location>
</feature>
<dbReference type="SUPFAM" id="SSF161098">
    <property type="entry name" value="MetI-like"/>
    <property type="match status" value="1"/>
</dbReference>
<feature type="transmembrane region" description="Helical" evidence="7">
    <location>
        <begin position="112"/>
        <end position="132"/>
    </location>
</feature>
<feature type="transmembrane region" description="Helical" evidence="7">
    <location>
        <begin position="144"/>
        <end position="164"/>
    </location>
</feature>
<dbReference type="Pfam" id="PF00528">
    <property type="entry name" value="BPD_transp_1"/>
    <property type="match status" value="1"/>
</dbReference>
<dbReference type="RefSeq" id="WP_185131287.1">
    <property type="nucleotide sequence ID" value="NZ_JACJVO010000028.1"/>
</dbReference>
<comment type="subcellular location">
    <subcellularLocation>
        <location evidence="1 7">Cell membrane</location>
        <topology evidence="1 7">Multi-pass membrane protein</topology>
    </subcellularLocation>
</comment>
<evidence type="ECO:0000256" key="5">
    <source>
        <dbReference type="ARBA" id="ARBA00022989"/>
    </source>
</evidence>
<evidence type="ECO:0000256" key="7">
    <source>
        <dbReference type="RuleBase" id="RU363032"/>
    </source>
</evidence>
<dbReference type="CDD" id="cd06261">
    <property type="entry name" value="TM_PBP2"/>
    <property type="match status" value="1"/>
</dbReference>
<dbReference type="InterPro" id="IPR000515">
    <property type="entry name" value="MetI-like"/>
</dbReference>
<comment type="caution">
    <text evidence="9">The sequence shown here is derived from an EMBL/GenBank/DDBJ whole genome shotgun (WGS) entry which is preliminary data.</text>
</comment>
<dbReference type="Gene3D" id="1.10.3720.10">
    <property type="entry name" value="MetI-like"/>
    <property type="match status" value="1"/>
</dbReference>
<dbReference type="AlphaFoldDB" id="A0A7X0VXI3"/>
<keyword evidence="2 7" id="KW-0813">Transport</keyword>
<dbReference type="PANTHER" id="PTHR43744:SF9">
    <property type="entry name" value="POLYGALACTURONAN_RHAMNOGALACTURONAN TRANSPORT SYSTEM PERMEASE PROTEIN YTCP"/>
    <property type="match status" value="1"/>
</dbReference>
<name>A0A7X0VXI3_9BACL</name>
<sequence length="291" mass="32378">MNSRIGQDRRDRLPDIAVYVLLIFGLAAVLLPLFYILGTSFAPEKEYLTRGFFLLPKQWSLEGYRYLLGNPGFLSAVSHAAEITVIGTAINMLLTTLMAYGLSKKQLKGRSVVNGMVLFTLLFSGGTIPTYLVVKGLGLVNSYWALWLTSAIAPFHLIVMRGFFQAVPAELEEAARMDGSGEWRLLWSVIVPLSLPAIATFTLFYAVQHWNTYFAAILYINDSSRWPLQVFLRQMLIEDDTNVGRSLAETVHYTPAAKMAAIVLTALPLLAVFPFLQKYFNKGVLLGSIKG</sequence>
<keyword evidence="5 7" id="KW-1133">Transmembrane helix</keyword>
<evidence type="ECO:0000259" key="8">
    <source>
        <dbReference type="PROSITE" id="PS50928"/>
    </source>
</evidence>
<dbReference type="PROSITE" id="PS50928">
    <property type="entry name" value="ABC_TM1"/>
    <property type="match status" value="1"/>
</dbReference>
<feature type="transmembrane region" description="Helical" evidence="7">
    <location>
        <begin position="16"/>
        <end position="37"/>
    </location>
</feature>
<dbReference type="EMBL" id="JACJVO010000028">
    <property type="protein sequence ID" value="MBB6733630.1"/>
    <property type="molecule type" value="Genomic_DNA"/>
</dbReference>
<gene>
    <name evidence="9" type="ORF">H7C18_22145</name>
</gene>
<evidence type="ECO:0000313" key="9">
    <source>
        <dbReference type="EMBL" id="MBB6733630.1"/>
    </source>
</evidence>
<keyword evidence="10" id="KW-1185">Reference proteome</keyword>
<reference evidence="9 10" key="1">
    <citation type="submission" date="2020-08" db="EMBL/GenBank/DDBJ databases">
        <title>Cohnella phylogeny.</title>
        <authorList>
            <person name="Dunlap C."/>
        </authorList>
    </citation>
    <scope>NUCLEOTIDE SEQUENCE [LARGE SCALE GENOMIC DNA]</scope>
    <source>
        <strain evidence="9 10">CBP 2801</strain>
    </source>
</reference>
<dbReference type="GO" id="GO:0005886">
    <property type="term" value="C:plasma membrane"/>
    <property type="evidence" value="ECO:0007669"/>
    <property type="project" value="UniProtKB-SubCell"/>
</dbReference>
<keyword evidence="4 7" id="KW-0812">Transmembrane</keyword>
<dbReference type="GO" id="GO:0055085">
    <property type="term" value="P:transmembrane transport"/>
    <property type="evidence" value="ECO:0007669"/>
    <property type="project" value="InterPro"/>
</dbReference>